<dbReference type="SUPFAM" id="SSF103190">
    <property type="entry name" value="Sensory domain-like"/>
    <property type="match status" value="1"/>
</dbReference>
<evidence type="ECO:0000256" key="9">
    <source>
        <dbReference type="PROSITE-ProRule" id="PRU00284"/>
    </source>
</evidence>
<dbReference type="GO" id="GO:0004888">
    <property type="term" value="F:transmembrane signaling receptor activity"/>
    <property type="evidence" value="ECO:0007669"/>
    <property type="project" value="InterPro"/>
</dbReference>
<evidence type="ECO:0000259" key="12">
    <source>
        <dbReference type="PROSITE" id="PS50885"/>
    </source>
</evidence>
<evidence type="ECO:0000256" key="5">
    <source>
        <dbReference type="ARBA" id="ARBA00022989"/>
    </source>
</evidence>
<dbReference type="PROSITE" id="PS50111">
    <property type="entry name" value="CHEMOTAXIS_TRANSDUC_2"/>
    <property type="match status" value="1"/>
</dbReference>
<evidence type="ECO:0000256" key="4">
    <source>
        <dbReference type="ARBA" id="ARBA00022692"/>
    </source>
</evidence>
<comment type="similarity">
    <text evidence="8">Belongs to the methyl-accepting chemotaxis (MCP) protein family.</text>
</comment>
<evidence type="ECO:0000313" key="13">
    <source>
        <dbReference type="EMBL" id="SHK09720.1"/>
    </source>
</evidence>
<dbReference type="SUPFAM" id="SSF58104">
    <property type="entry name" value="Methyl-accepting chemotaxis protein (MCP) signaling domain"/>
    <property type="match status" value="1"/>
</dbReference>
<dbReference type="Pfam" id="PF00672">
    <property type="entry name" value="HAMP"/>
    <property type="match status" value="1"/>
</dbReference>
<dbReference type="STRING" id="1121302.SAMN02745163_03217"/>
<evidence type="ECO:0000256" key="3">
    <source>
        <dbReference type="ARBA" id="ARBA00022500"/>
    </source>
</evidence>
<evidence type="ECO:0000256" key="8">
    <source>
        <dbReference type="ARBA" id="ARBA00029447"/>
    </source>
</evidence>
<evidence type="ECO:0000256" key="7">
    <source>
        <dbReference type="ARBA" id="ARBA00023224"/>
    </source>
</evidence>
<dbReference type="CDD" id="cd18773">
    <property type="entry name" value="PDC1_HK_sensor"/>
    <property type="match status" value="1"/>
</dbReference>
<feature type="domain" description="HAMP" evidence="12">
    <location>
        <begin position="302"/>
        <end position="354"/>
    </location>
</feature>
<feature type="transmembrane region" description="Helical" evidence="10">
    <location>
        <begin position="20"/>
        <end position="40"/>
    </location>
</feature>
<evidence type="ECO:0000313" key="14">
    <source>
        <dbReference type="Proteomes" id="UP000184310"/>
    </source>
</evidence>
<keyword evidence="2" id="KW-1003">Cell membrane</keyword>
<dbReference type="CDD" id="cd06225">
    <property type="entry name" value="HAMP"/>
    <property type="match status" value="1"/>
</dbReference>
<keyword evidence="7 9" id="KW-0807">Transducer</keyword>
<evidence type="ECO:0000256" key="10">
    <source>
        <dbReference type="SAM" id="Phobius"/>
    </source>
</evidence>
<keyword evidence="6 10" id="KW-0472">Membrane</keyword>
<evidence type="ECO:0000256" key="1">
    <source>
        <dbReference type="ARBA" id="ARBA00004651"/>
    </source>
</evidence>
<dbReference type="GO" id="GO:0006935">
    <property type="term" value="P:chemotaxis"/>
    <property type="evidence" value="ECO:0007669"/>
    <property type="project" value="UniProtKB-KW"/>
</dbReference>
<dbReference type="Pfam" id="PF02743">
    <property type="entry name" value="dCache_1"/>
    <property type="match status" value="1"/>
</dbReference>
<dbReference type="EMBL" id="FQZB01000013">
    <property type="protein sequence ID" value="SHK09720.1"/>
    <property type="molecule type" value="Genomic_DNA"/>
</dbReference>
<dbReference type="PRINTS" id="PR00260">
    <property type="entry name" value="CHEMTRNSDUCR"/>
</dbReference>
<dbReference type="PANTHER" id="PTHR32089:SF114">
    <property type="entry name" value="METHYL-ACCEPTING CHEMOTAXIS PROTEIN MCPB"/>
    <property type="match status" value="1"/>
</dbReference>
<keyword evidence="14" id="KW-1185">Reference proteome</keyword>
<dbReference type="Gene3D" id="1.10.8.500">
    <property type="entry name" value="HAMP domain in histidine kinase"/>
    <property type="match status" value="1"/>
</dbReference>
<dbReference type="InterPro" id="IPR004089">
    <property type="entry name" value="MCPsignal_dom"/>
</dbReference>
<dbReference type="RefSeq" id="WP_072990088.1">
    <property type="nucleotide sequence ID" value="NZ_FQZB01000013.1"/>
</dbReference>
<dbReference type="InterPro" id="IPR004090">
    <property type="entry name" value="Chemotax_Me-accpt_rcpt"/>
</dbReference>
<dbReference type="SMART" id="SM00304">
    <property type="entry name" value="HAMP"/>
    <property type="match status" value="1"/>
</dbReference>
<organism evidence="13 14">
    <name type="scientific">Clostridium cavendishii DSM 21758</name>
    <dbReference type="NCBI Taxonomy" id="1121302"/>
    <lineage>
        <taxon>Bacteria</taxon>
        <taxon>Bacillati</taxon>
        <taxon>Bacillota</taxon>
        <taxon>Clostridia</taxon>
        <taxon>Eubacteriales</taxon>
        <taxon>Clostridiaceae</taxon>
        <taxon>Clostridium</taxon>
    </lineage>
</organism>
<evidence type="ECO:0000259" key="11">
    <source>
        <dbReference type="PROSITE" id="PS50111"/>
    </source>
</evidence>
<comment type="subcellular location">
    <subcellularLocation>
        <location evidence="1">Cell membrane</location>
        <topology evidence="1">Multi-pass membrane protein</topology>
    </subcellularLocation>
</comment>
<dbReference type="SMART" id="SM00283">
    <property type="entry name" value="MA"/>
    <property type="match status" value="1"/>
</dbReference>
<feature type="domain" description="Methyl-accepting transducer" evidence="11">
    <location>
        <begin position="373"/>
        <end position="630"/>
    </location>
</feature>
<dbReference type="AlphaFoldDB" id="A0A1M6PP76"/>
<dbReference type="Pfam" id="PF00015">
    <property type="entry name" value="MCPsignal"/>
    <property type="match status" value="1"/>
</dbReference>
<dbReference type="GO" id="GO:0005886">
    <property type="term" value="C:plasma membrane"/>
    <property type="evidence" value="ECO:0007669"/>
    <property type="project" value="UniProtKB-SubCell"/>
</dbReference>
<accession>A0A1M6PP76</accession>
<protein>
    <submittedName>
        <fullName evidence="13">Methyl-accepting chemotaxis sensory transducer with Cache sensor</fullName>
    </submittedName>
</protein>
<dbReference type="OrthoDB" id="13222at2"/>
<dbReference type="CDD" id="cd11386">
    <property type="entry name" value="MCP_signal"/>
    <property type="match status" value="1"/>
</dbReference>
<dbReference type="Proteomes" id="UP000184310">
    <property type="component" value="Unassembled WGS sequence"/>
</dbReference>
<dbReference type="Gene3D" id="1.10.287.950">
    <property type="entry name" value="Methyl-accepting chemotaxis protein"/>
    <property type="match status" value="1"/>
</dbReference>
<keyword evidence="5 10" id="KW-1133">Transmembrane helix</keyword>
<dbReference type="Gene3D" id="3.30.450.20">
    <property type="entry name" value="PAS domain"/>
    <property type="match status" value="2"/>
</dbReference>
<gene>
    <name evidence="13" type="ORF">SAMN02745163_03217</name>
</gene>
<dbReference type="PANTHER" id="PTHR32089">
    <property type="entry name" value="METHYL-ACCEPTING CHEMOTAXIS PROTEIN MCPB"/>
    <property type="match status" value="1"/>
</dbReference>
<sequence length="659" mass="72420">MNNNTINKPHKSIKNKLRIFIIFTALIPILFISNICYFTTKNELTKTHTKSALDIAQIISSTLNNEFSSNEDQLTWVSKRNVSDPNYSKILSNIKSKSKSIDFVYTGLANKTYIQYPEETMPSDFDPTSRPWFKDAIKSPDKTIISDLYLDTITKKPIITMSHATNSTGSLEGVVALDINLSSLSDLLSQSKYNENGGFILTDSKGKIIAFNDKTKIGQDLDTVFPIWNHIKSNDKETFDFTNNKTDYTAVQYKCPKTNWTIVLYSPSSDILSSSNHIRNTTIIITLVVIILILIGSTKFTNYVNDSITKLISAFKIASSGDFTKKISINTKDEFSLLAAHFNDMQDNIIELIKNVDNSVFEVNNFTENLFSVSNSTAEAMTQVASTVSDISKGAITSSSNIENSSSSLTLLGDEIDKINSSTKNVNLVSTETKDLSSNVLAKLTDVKLKSKNTKSSTLKVSEIVNEVNESSKKIALITESITQITEQTNLLALNAAIEAARAGEAGRGFSVVAEEVRTLAEESSHSAKEIETIVKDVQTKVVLAVDAVNTTNEMVNSQETAINECNQIFSTILSSIDKLSTEVSQISHAIEQVNYKKDSVMAEIQNLSAISQETAASTEEVCASTEEVSAALDEITGLIDNLEGLSKQLKGQVNIFKI</sequence>
<proteinExistence type="inferred from homology"/>
<reference evidence="13 14" key="1">
    <citation type="submission" date="2016-11" db="EMBL/GenBank/DDBJ databases">
        <authorList>
            <person name="Jaros S."/>
            <person name="Januszkiewicz K."/>
            <person name="Wedrychowicz H."/>
        </authorList>
    </citation>
    <scope>NUCLEOTIDE SEQUENCE [LARGE SCALE GENOMIC DNA]</scope>
    <source>
        <strain evidence="13 14">DSM 21758</strain>
    </source>
</reference>
<dbReference type="InterPro" id="IPR029151">
    <property type="entry name" value="Sensor-like_sf"/>
</dbReference>
<dbReference type="InterPro" id="IPR003660">
    <property type="entry name" value="HAMP_dom"/>
</dbReference>
<dbReference type="InterPro" id="IPR033479">
    <property type="entry name" value="dCache_1"/>
</dbReference>
<dbReference type="GO" id="GO:0007165">
    <property type="term" value="P:signal transduction"/>
    <property type="evidence" value="ECO:0007669"/>
    <property type="project" value="UniProtKB-KW"/>
</dbReference>
<evidence type="ECO:0000256" key="2">
    <source>
        <dbReference type="ARBA" id="ARBA00022475"/>
    </source>
</evidence>
<evidence type="ECO:0000256" key="6">
    <source>
        <dbReference type="ARBA" id="ARBA00023136"/>
    </source>
</evidence>
<keyword evidence="4 10" id="KW-0812">Transmembrane</keyword>
<dbReference type="PROSITE" id="PS50885">
    <property type="entry name" value="HAMP"/>
    <property type="match status" value="1"/>
</dbReference>
<keyword evidence="3" id="KW-0145">Chemotaxis</keyword>
<name>A0A1M6PP76_9CLOT</name>